<organism evidence="1 2">
    <name type="scientific">Ignelater luminosus</name>
    <name type="common">Cucubano</name>
    <name type="synonym">Pyrophorus luminosus</name>
    <dbReference type="NCBI Taxonomy" id="2038154"/>
    <lineage>
        <taxon>Eukaryota</taxon>
        <taxon>Metazoa</taxon>
        <taxon>Ecdysozoa</taxon>
        <taxon>Arthropoda</taxon>
        <taxon>Hexapoda</taxon>
        <taxon>Insecta</taxon>
        <taxon>Pterygota</taxon>
        <taxon>Neoptera</taxon>
        <taxon>Endopterygota</taxon>
        <taxon>Coleoptera</taxon>
        <taxon>Polyphaga</taxon>
        <taxon>Elateriformia</taxon>
        <taxon>Elateroidea</taxon>
        <taxon>Elateridae</taxon>
        <taxon>Agrypninae</taxon>
        <taxon>Pyrophorini</taxon>
        <taxon>Ignelater</taxon>
    </lineage>
</organism>
<dbReference type="OrthoDB" id="6054650at2759"/>
<protein>
    <submittedName>
        <fullName evidence="1">Uncharacterized protein</fullName>
    </submittedName>
</protein>
<comment type="caution">
    <text evidence="1">The sequence shown here is derived from an EMBL/GenBank/DDBJ whole genome shotgun (WGS) entry which is preliminary data.</text>
</comment>
<dbReference type="EMBL" id="VTPC01087754">
    <property type="protein sequence ID" value="KAF2886409.1"/>
    <property type="molecule type" value="Genomic_DNA"/>
</dbReference>
<dbReference type="AlphaFoldDB" id="A0A8K0G567"/>
<gene>
    <name evidence="1" type="ORF">ILUMI_19765</name>
</gene>
<proteinExistence type="predicted"/>
<sequence length="76" mass="8934">MLEKYKEYIENNQIPYYWNNRNDDLENVGDIPLQNLANALQRILNAIESHPGDPYVIAEYLLNAEELEEFKGMNDC</sequence>
<name>A0A8K0G567_IGNLU</name>
<evidence type="ECO:0000313" key="1">
    <source>
        <dbReference type="EMBL" id="KAF2886409.1"/>
    </source>
</evidence>
<accession>A0A8K0G567</accession>
<reference evidence="1" key="1">
    <citation type="submission" date="2019-08" db="EMBL/GenBank/DDBJ databases">
        <title>The genome of the North American firefly Photinus pyralis.</title>
        <authorList>
            <consortium name="Photinus pyralis genome working group"/>
            <person name="Fallon T.R."/>
            <person name="Sander Lower S.E."/>
            <person name="Weng J.-K."/>
        </authorList>
    </citation>
    <scope>NUCLEOTIDE SEQUENCE</scope>
    <source>
        <strain evidence="1">TRF0915ILg1</strain>
        <tissue evidence="1">Whole body</tissue>
    </source>
</reference>
<dbReference type="Proteomes" id="UP000801492">
    <property type="component" value="Unassembled WGS sequence"/>
</dbReference>
<keyword evidence="2" id="KW-1185">Reference proteome</keyword>
<evidence type="ECO:0000313" key="2">
    <source>
        <dbReference type="Proteomes" id="UP000801492"/>
    </source>
</evidence>